<dbReference type="AlphaFoldDB" id="A0A8C5KBQ6"/>
<name>A0A8C5KBQ6_JACJA</name>
<reference evidence="15" key="2">
    <citation type="submission" date="2025-09" db="UniProtKB">
        <authorList>
            <consortium name="Ensembl"/>
        </authorList>
    </citation>
    <scope>IDENTIFICATION</scope>
</reference>
<evidence type="ECO:0000256" key="6">
    <source>
        <dbReference type="ARBA" id="ARBA00022989"/>
    </source>
</evidence>
<dbReference type="Ensembl" id="ENSJJAT00000011778.1">
    <property type="protein sequence ID" value="ENSJJAP00000005408.1"/>
    <property type="gene ID" value="ENSJJAG00000010352.1"/>
</dbReference>
<dbReference type="InterPro" id="IPR050579">
    <property type="entry name" value="PMP-22/EMP/MP20-like"/>
</dbReference>
<evidence type="ECO:0000256" key="11">
    <source>
        <dbReference type="ARBA" id="ARBA00060442"/>
    </source>
</evidence>
<evidence type="ECO:0000256" key="13">
    <source>
        <dbReference type="ARBA" id="ARBA00077660"/>
    </source>
</evidence>
<keyword evidence="8" id="KW-0395">Inflammatory response</keyword>
<keyword evidence="6 14" id="KW-1133">Transmembrane helix</keyword>
<sequence length="165" mass="17670">MESCRSLALFTGSLGLVSSLTALSTDFWVIATGPNFSAHSGLWPTGSQDPVTGYIHVTQIFCILAVLWDLVSMGFLVLSCIPALSGPGCSPLVSTITAFAAALSMMVAMAVYTSERWSQHPHPQIQTSFSWSFHLGWVSTILFLCAGSLSLGARCGTRRSDYESL</sequence>
<evidence type="ECO:0000256" key="1">
    <source>
        <dbReference type="ARBA" id="ARBA00004651"/>
    </source>
</evidence>
<dbReference type="GO" id="GO:0005886">
    <property type="term" value="C:plasma membrane"/>
    <property type="evidence" value="ECO:0007669"/>
    <property type="project" value="UniProtKB-SubCell"/>
</dbReference>
<keyword evidence="16" id="KW-1185">Reference proteome</keyword>
<dbReference type="PANTHER" id="PTHR10671:SF34">
    <property type="entry name" value="PROTEIN NKG7"/>
    <property type="match status" value="1"/>
</dbReference>
<protein>
    <recommendedName>
        <fullName evidence="12">Protein NKG7</fullName>
    </recommendedName>
    <alternativeName>
        <fullName evidence="13">Natural killer cell protein 7</fullName>
    </alternativeName>
</protein>
<comment type="subcellular location">
    <subcellularLocation>
        <location evidence="1">Cell membrane</location>
        <topology evidence="1">Multi-pass membrane protein</topology>
    </subcellularLocation>
    <subcellularLocation>
        <location evidence="11">Cytolytic granule membrane</location>
        <topology evidence="11">Multi-pass membrane protein</topology>
    </subcellularLocation>
</comment>
<keyword evidence="7 14" id="KW-0472">Membrane</keyword>
<keyword evidence="5" id="KW-0204">Cytolysis</keyword>
<dbReference type="GO" id="GO:0006954">
    <property type="term" value="P:inflammatory response"/>
    <property type="evidence" value="ECO:0007669"/>
    <property type="project" value="UniProtKB-KW"/>
</dbReference>
<dbReference type="GO" id="GO:0042832">
    <property type="term" value="P:defense response to protozoan"/>
    <property type="evidence" value="ECO:0007669"/>
    <property type="project" value="Ensembl"/>
</dbReference>
<evidence type="ECO:0000256" key="12">
    <source>
        <dbReference type="ARBA" id="ARBA00070705"/>
    </source>
</evidence>
<dbReference type="FunFam" id="1.20.140.150:FF:000033">
    <property type="entry name" value="Natural killer cell granule protein 7"/>
    <property type="match status" value="1"/>
</dbReference>
<dbReference type="OMA" id="YIHVTQT"/>
<accession>A0A8C5KBQ6</accession>
<dbReference type="Pfam" id="PF00822">
    <property type="entry name" value="PMP22_Claudin"/>
    <property type="match status" value="1"/>
</dbReference>
<evidence type="ECO:0000256" key="14">
    <source>
        <dbReference type="SAM" id="Phobius"/>
    </source>
</evidence>
<evidence type="ECO:0000256" key="10">
    <source>
        <dbReference type="ARBA" id="ARBA00059714"/>
    </source>
</evidence>
<dbReference type="GO" id="GO:0101004">
    <property type="term" value="C:cytolytic granule membrane"/>
    <property type="evidence" value="ECO:0007669"/>
    <property type="project" value="UniProtKB-SubCell"/>
</dbReference>
<evidence type="ECO:0000256" key="9">
    <source>
        <dbReference type="ARBA" id="ARBA00023228"/>
    </source>
</evidence>
<comment type="similarity">
    <text evidence="2">Belongs to the PMP-22/EMP/MP20 family.</text>
</comment>
<evidence type="ECO:0000256" key="5">
    <source>
        <dbReference type="ARBA" id="ARBA00022852"/>
    </source>
</evidence>
<feature type="transmembrane region" description="Helical" evidence="14">
    <location>
        <begin position="90"/>
        <end position="111"/>
    </location>
</feature>
<evidence type="ECO:0000313" key="16">
    <source>
        <dbReference type="Proteomes" id="UP000694385"/>
    </source>
</evidence>
<keyword evidence="3" id="KW-1003">Cell membrane</keyword>
<proteinExistence type="inferred from homology"/>
<dbReference type="PANTHER" id="PTHR10671">
    <property type="entry name" value="EPITHELIAL MEMBRANE PROTEIN-RELATED"/>
    <property type="match status" value="1"/>
</dbReference>
<evidence type="ECO:0000313" key="15">
    <source>
        <dbReference type="Ensembl" id="ENSJJAP00000005408.1"/>
    </source>
</evidence>
<dbReference type="Gene3D" id="1.20.140.150">
    <property type="match status" value="1"/>
</dbReference>
<keyword evidence="9" id="KW-0458">Lysosome</keyword>
<feature type="transmembrane region" description="Helical" evidence="14">
    <location>
        <begin position="53"/>
        <end position="78"/>
    </location>
</feature>
<dbReference type="GO" id="GO:0031640">
    <property type="term" value="P:killing of cells of another organism"/>
    <property type="evidence" value="ECO:0007669"/>
    <property type="project" value="UniProtKB-KW"/>
</dbReference>
<evidence type="ECO:0000256" key="8">
    <source>
        <dbReference type="ARBA" id="ARBA00023198"/>
    </source>
</evidence>
<evidence type="ECO:0000256" key="3">
    <source>
        <dbReference type="ARBA" id="ARBA00022475"/>
    </source>
</evidence>
<reference evidence="15" key="1">
    <citation type="submission" date="2025-08" db="UniProtKB">
        <authorList>
            <consortium name="Ensembl"/>
        </authorList>
    </citation>
    <scope>IDENTIFICATION</scope>
</reference>
<organism evidence="15 16">
    <name type="scientific">Jaculus jaculus</name>
    <name type="common">Lesser Egyptian jerboa</name>
    <dbReference type="NCBI Taxonomy" id="51337"/>
    <lineage>
        <taxon>Eukaryota</taxon>
        <taxon>Metazoa</taxon>
        <taxon>Chordata</taxon>
        <taxon>Craniata</taxon>
        <taxon>Vertebrata</taxon>
        <taxon>Euteleostomi</taxon>
        <taxon>Mammalia</taxon>
        <taxon>Eutheria</taxon>
        <taxon>Euarchontoglires</taxon>
        <taxon>Glires</taxon>
        <taxon>Rodentia</taxon>
        <taxon>Myomorpha</taxon>
        <taxon>Dipodoidea</taxon>
        <taxon>Dipodidae</taxon>
        <taxon>Dipodinae</taxon>
        <taxon>Jaculus</taxon>
    </lineage>
</organism>
<comment type="function">
    <text evidence="10">Regulates cytotoxic granule exocytosis in effector lymphocytes, thus acting as a critical mediator of inflammation in a broad range of infectious and non-infectious diseases. Essential for cytotoxic degranulation of natural killer (NK) cells and CD8(+) T-cells and for the activation of CD4(+) T-cells following infection. Plays a critical role in CD8(+) T-cell and NK cell-mediated cytolysis of target cells and contributes to the cytolytic activity via the perforin/granzyme pathway by enhancing exocytosis of LAMP1-carrying lytic granules. Contributes to NK cell-mediated control of cancer metastasis.</text>
</comment>
<evidence type="ECO:0000256" key="2">
    <source>
        <dbReference type="ARBA" id="ARBA00006864"/>
    </source>
</evidence>
<evidence type="ECO:0000256" key="4">
    <source>
        <dbReference type="ARBA" id="ARBA00022692"/>
    </source>
</evidence>
<dbReference type="GeneTree" id="ENSGT01050000244814"/>
<evidence type="ECO:0000256" key="7">
    <source>
        <dbReference type="ARBA" id="ARBA00023136"/>
    </source>
</evidence>
<keyword evidence="4 14" id="KW-0812">Transmembrane</keyword>
<feature type="transmembrane region" description="Helical" evidence="14">
    <location>
        <begin position="131"/>
        <end position="151"/>
    </location>
</feature>
<dbReference type="InterPro" id="IPR004031">
    <property type="entry name" value="PMP22/EMP/MP20/Claudin"/>
</dbReference>
<dbReference type="Proteomes" id="UP000694385">
    <property type="component" value="Unassembled WGS sequence"/>
</dbReference>